<name>A0A381PMH2_9ZZZZ</name>
<dbReference type="PANTHER" id="PTHR11895">
    <property type="entry name" value="TRANSAMIDASE"/>
    <property type="match status" value="1"/>
</dbReference>
<accession>A0A381PMH2</accession>
<proteinExistence type="predicted"/>
<dbReference type="InterPro" id="IPR020556">
    <property type="entry name" value="Amidase_CS"/>
</dbReference>
<dbReference type="Pfam" id="PF01425">
    <property type="entry name" value="Amidase"/>
    <property type="match status" value="1"/>
</dbReference>
<dbReference type="PROSITE" id="PS00571">
    <property type="entry name" value="AMIDASES"/>
    <property type="match status" value="1"/>
</dbReference>
<evidence type="ECO:0000259" key="1">
    <source>
        <dbReference type="Pfam" id="PF01425"/>
    </source>
</evidence>
<dbReference type="InterPro" id="IPR000120">
    <property type="entry name" value="Amidase"/>
</dbReference>
<dbReference type="InterPro" id="IPR023631">
    <property type="entry name" value="Amidase_dom"/>
</dbReference>
<dbReference type="SUPFAM" id="SSF75304">
    <property type="entry name" value="Amidase signature (AS) enzymes"/>
    <property type="match status" value="1"/>
</dbReference>
<dbReference type="InterPro" id="IPR036928">
    <property type="entry name" value="AS_sf"/>
</dbReference>
<dbReference type="PANTHER" id="PTHR11895:SF7">
    <property type="entry name" value="GLUTAMYL-TRNA(GLN) AMIDOTRANSFERASE SUBUNIT A, MITOCHONDRIAL"/>
    <property type="match status" value="1"/>
</dbReference>
<dbReference type="Gene3D" id="3.90.1300.10">
    <property type="entry name" value="Amidase signature (AS) domain"/>
    <property type="match status" value="1"/>
</dbReference>
<protein>
    <recommendedName>
        <fullName evidence="1">Amidase domain-containing protein</fullName>
    </recommendedName>
</protein>
<dbReference type="EMBL" id="UINC01001033">
    <property type="protein sequence ID" value="SUZ68212.1"/>
    <property type="molecule type" value="Genomic_DNA"/>
</dbReference>
<sequence length="502" mass="53891">MTQDEYISYDGSGLAQLIRAKEVKASELLDLALERVSVLNPEVNAVVRIMEEDARTAAEECRAAGVFTGVPFLAKDLGSHFAGHPTSAGSRLTKDIVAEQDTELVHRLRATGVSIFGKTNLPEFGLTPYTEPELWGPCRNPWDLTRTPGGSSGGSGAAVAAGFAPMAGAGDGGGSIRIPASCCGLFGLKPTRGRTPTGPLRGQVWRGATVEHILSRSVRDSAIMLDMTHGADPGAPYEITLPEDPFAEEVRRDPGRLRIAWTTKPILGSGVHPDCISAVEEAVGLLEELGHELIETEPQIDGEGFARAFMLMVASEVGTDIHDAETVLGRRARRSELEPATQALSLLSQSLSAREFGSALRLLEREARSVGAFFETHDMLLTPTIATPPARIGELAPTPTEQLQLRILGLIGSGRLVKMIGLLDEVAGQAFDFTPWTPVFNITGQPAMSVPLHWNQDGLPIGLHFVGHFGAEATLFRLAGQLERARPWFDQLPEIAKNIPKA</sequence>
<feature type="domain" description="Amidase" evidence="1">
    <location>
        <begin position="27"/>
        <end position="475"/>
    </location>
</feature>
<gene>
    <name evidence="2" type="ORF">METZ01_LOCUS21066</name>
</gene>
<evidence type="ECO:0000313" key="2">
    <source>
        <dbReference type="EMBL" id="SUZ68212.1"/>
    </source>
</evidence>
<organism evidence="2">
    <name type="scientific">marine metagenome</name>
    <dbReference type="NCBI Taxonomy" id="408172"/>
    <lineage>
        <taxon>unclassified sequences</taxon>
        <taxon>metagenomes</taxon>
        <taxon>ecological metagenomes</taxon>
    </lineage>
</organism>
<dbReference type="AlphaFoldDB" id="A0A381PMH2"/>
<reference evidence="2" key="1">
    <citation type="submission" date="2018-05" db="EMBL/GenBank/DDBJ databases">
        <authorList>
            <person name="Lanie J.A."/>
            <person name="Ng W.-L."/>
            <person name="Kazmierczak K.M."/>
            <person name="Andrzejewski T.M."/>
            <person name="Davidsen T.M."/>
            <person name="Wayne K.J."/>
            <person name="Tettelin H."/>
            <person name="Glass J.I."/>
            <person name="Rusch D."/>
            <person name="Podicherti R."/>
            <person name="Tsui H.-C.T."/>
            <person name="Winkler M.E."/>
        </authorList>
    </citation>
    <scope>NUCLEOTIDE SEQUENCE</scope>
</reference>
<dbReference type="GO" id="GO:0003824">
    <property type="term" value="F:catalytic activity"/>
    <property type="evidence" value="ECO:0007669"/>
    <property type="project" value="InterPro"/>
</dbReference>